<dbReference type="Proteomes" id="UP000011115">
    <property type="component" value="Unassembled WGS sequence"/>
</dbReference>
<evidence type="ECO:0000313" key="2">
    <source>
        <dbReference type="EnsemblPlants" id="PGSC0003DMT400095898"/>
    </source>
</evidence>
<dbReference type="EnsemblPlants" id="PGSC0003DMT400095898">
    <property type="protein sequence ID" value="PGSC0003DMT400095898"/>
    <property type="gene ID" value="PGSC0003DMG400045469"/>
</dbReference>
<dbReference type="CDD" id="cd22249">
    <property type="entry name" value="UDM1_RNF168_RNF169-like"/>
    <property type="match status" value="1"/>
</dbReference>
<evidence type="ECO:0008006" key="4">
    <source>
        <dbReference type="Google" id="ProtNLM"/>
    </source>
</evidence>
<accession>M1DX99</accession>
<feature type="region of interest" description="Disordered" evidence="1">
    <location>
        <begin position="193"/>
        <end position="230"/>
    </location>
</feature>
<dbReference type="InParanoid" id="M1DX99"/>
<feature type="region of interest" description="Disordered" evidence="1">
    <location>
        <begin position="242"/>
        <end position="342"/>
    </location>
</feature>
<keyword evidence="3" id="KW-1185">Reference proteome</keyword>
<dbReference type="AlphaFoldDB" id="M1DX99"/>
<proteinExistence type="predicted"/>
<protein>
    <recommendedName>
        <fullName evidence="4">Integrase core domain containing protein</fullName>
    </recommendedName>
</protein>
<sequence>MWTVNRSEEFFNNGIVTMTGGFKRRAIMPETRVVTLRQLKGDRKNMAITWGPLNSIMVRGKSVDISEDTINRMLYGSEYTGPASVGLFEGKHDTVTRETEMEVQSSRERVLRWIARQIVVDGEKAVWVTGTPILITKASLSFPTKVWLIDRWGEAFRLTQASKIKDVANHLFGVKFGAVGSLAVVPHVPIDIPDVNRGPEQGESSQPSTEAPLPSASISQAPNTEEFKSQLAEMRAQVAKLVENPVQGKSGKRKHKAGESDEELSAELSKEERKQQKKDRRASKKEAREKETLEQQRRDAVLAGASGSGAPAPVSGSQLDHLLSYESAPVDKGVNVDPDTDA</sequence>
<name>M1DX99_SOLTU</name>
<evidence type="ECO:0000256" key="1">
    <source>
        <dbReference type="SAM" id="MobiDB-lite"/>
    </source>
</evidence>
<evidence type="ECO:0000313" key="3">
    <source>
        <dbReference type="Proteomes" id="UP000011115"/>
    </source>
</evidence>
<feature type="compositionally biased region" description="Low complexity" evidence="1">
    <location>
        <begin position="303"/>
        <end position="317"/>
    </location>
</feature>
<dbReference type="Gramene" id="PGSC0003DMT400095898">
    <property type="protein sequence ID" value="PGSC0003DMT400095898"/>
    <property type="gene ID" value="PGSC0003DMG400045469"/>
</dbReference>
<reference evidence="3" key="1">
    <citation type="journal article" date="2011" name="Nature">
        <title>Genome sequence and analysis of the tuber crop potato.</title>
        <authorList>
            <consortium name="The Potato Genome Sequencing Consortium"/>
        </authorList>
    </citation>
    <scope>NUCLEOTIDE SEQUENCE [LARGE SCALE GENOMIC DNA]</scope>
    <source>
        <strain evidence="3">cv. DM1-3 516 R44</strain>
    </source>
</reference>
<dbReference type="HOGENOM" id="CLU_021776_2_0_1"/>
<feature type="compositionally biased region" description="Basic and acidic residues" evidence="1">
    <location>
        <begin position="284"/>
        <end position="300"/>
    </location>
</feature>
<reference evidence="2" key="2">
    <citation type="submission" date="2015-06" db="UniProtKB">
        <authorList>
            <consortium name="EnsemblPlants"/>
        </authorList>
    </citation>
    <scope>IDENTIFICATION</scope>
    <source>
        <strain evidence="2">DM1-3 516 R44</strain>
    </source>
</reference>
<dbReference type="PaxDb" id="4113-PGSC0003DMT400095898"/>
<organism evidence="2 3">
    <name type="scientific">Solanum tuberosum</name>
    <name type="common">Potato</name>
    <dbReference type="NCBI Taxonomy" id="4113"/>
    <lineage>
        <taxon>Eukaryota</taxon>
        <taxon>Viridiplantae</taxon>
        <taxon>Streptophyta</taxon>
        <taxon>Embryophyta</taxon>
        <taxon>Tracheophyta</taxon>
        <taxon>Spermatophyta</taxon>
        <taxon>Magnoliopsida</taxon>
        <taxon>eudicotyledons</taxon>
        <taxon>Gunneridae</taxon>
        <taxon>Pentapetalae</taxon>
        <taxon>asterids</taxon>
        <taxon>lamiids</taxon>
        <taxon>Solanales</taxon>
        <taxon>Solanaceae</taxon>
        <taxon>Solanoideae</taxon>
        <taxon>Solaneae</taxon>
        <taxon>Solanum</taxon>
    </lineage>
</organism>